<reference evidence="7" key="1">
    <citation type="submission" date="2016-11" db="UniProtKB">
        <authorList>
            <consortium name="WormBaseParasite"/>
        </authorList>
    </citation>
    <scope>IDENTIFICATION</scope>
</reference>
<evidence type="ECO:0000256" key="1">
    <source>
        <dbReference type="SAM" id="Coils"/>
    </source>
</evidence>
<feature type="coiled-coil region" evidence="1">
    <location>
        <begin position="80"/>
        <end position="114"/>
    </location>
</feature>
<dbReference type="InterPro" id="IPR037291">
    <property type="entry name" value="DUF4139"/>
</dbReference>
<accession>A0A1I7RJV1</accession>
<dbReference type="Proteomes" id="UP000095284">
    <property type="component" value="Unplaced"/>
</dbReference>
<evidence type="ECO:0000313" key="5">
    <source>
        <dbReference type="Proteomes" id="UP000095284"/>
    </source>
</evidence>
<dbReference type="SMR" id="A0A1I7RJV1"/>
<dbReference type="Pfam" id="PF13600">
    <property type="entry name" value="DUF4140"/>
    <property type="match status" value="1"/>
</dbReference>
<protein>
    <submittedName>
        <fullName evidence="4">(pine wood nematode) hypothetical protein</fullName>
    </submittedName>
</protein>
<evidence type="ECO:0000313" key="4">
    <source>
        <dbReference type="EMBL" id="CAD5233735.1"/>
    </source>
</evidence>
<dbReference type="Proteomes" id="UP000582659">
    <property type="component" value="Unassembled WGS sequence"/>
</dbReference>
<dbReference type="WBParaSite" id="BXY_0098300.1">
    <property type="protein sequence ID" value="BXY_0098300.1"/>
    <property type="gene ID" value="BXY_0098300"/>
</dbReference>
<dbReference type="Pfam" id="PF13598">
    <property type="entry name" value="DUF4139"/>
    <property type="match status" value="1"/>
</dbReference>
<evidence type="ECO:0000313" key="6">
    <source>
        <dbReference type="Proteomes" id="UP000659654"/>
    </source>
</evidence>
<name>A0A1I7RJV1_BURXY</name>
<sequence>MSTKTFVAPNLPIKSVLCFRSRAEIHREFEVPLEKGLNTVIVERLPASIISNSIRVDGESSNEHATLRDVQYKESFTPEEDNYSDQLKAVIKDLEDLKEEQDKLNDQEALLETRSKALDRLVENLTCQTPRDCTVMVTDEVVDSFNRTFNYYETKQAESKASLRAVQVEKKALYKKISNLEKRVHELKNIDNFKRSVHISLDAEEDVTINLKLQYNVYGASWDTSYDLRVDTKTKKLSLHYLASIRQMTGEDWNDVLISLSTNEPEDAGQLPQLNTLIAKFEEKFKTSCLFGDVPQTQHSESLIYEQSETHYGDSSSQNLKKHVATVSSSLVATTYNLPLERTILTRHEETKLTIAVKTLDYDVERQVVPSKSKTVFLVASVLNSTDLHLIEGPAKVYVDNCYANTLNLKQISPNERFQVELGKDPNVKVEYKPRDTFQQQSGMIQKSNVTANEQKIVLKNNNQENVVVTVFDQVPKSNDERIKVKLGMPDVKRIEKKAGHRKQEIGTILTEQNILEWTVEVPAGGQSELHIKYNVEYPQNENVVYAEQY</sequence>
<dbReference type="PANTHER" id="PTHR31005">
    <property type="entry name" value="DUF4139 DOMAIN-CONTAINING PROTEIN"/>
    <property type="match status" value="1"/>
</dbReference>
<keyword evidence="6" id="KW-1185">Reference proteome</keyword>
<proteinExistence type="predicted"/>
<dbReference type="AlphaFoldDB" id="A0A1I7RJV1"/>
<reference evidence="4" key="2">
    <citation type="submission" date="2020-09" db="EMBL/GenBank/DDBJ databases">
        <authorList>
            <person name="Kikuchi T."/>
        </authorList>
    </citation>
    <scope>NUCLEOTIDE SEQUENCE</scope>
    <source>
        <strain evidence="4">Ka4C1</strain>
    </source>
</reference>
<gene>
    <name evidence="4" type="ORF">BXYJ_LOCUS13826</name>
</gene>
<evidence type="ECO:0000313" key="7">
    <source>
        <dbReference type="WBParaSite" id="BXY_0098300.1"/>
    </source>
</evidence>
<feature type="domain" description="DUF4139" evidence="2">
    <location>
        <begin position="211"/>
        <end position="540"/>
    </location>
</feature>
<dbReference type="Proteomes" id="UP000659654">
    <property type="component" value="Unassembled WGS sequence"/>
</dbReference>
<evidence type="ECO:0000259" key="3">
    <source>
        <dbReference type="Pfam" id="PF13600"/>
    </source>
</evidence>
<feature type="coiled-coil region" evidence="1">
    <location>
        <begin position="163"/>
        <end position="190"/>
    </location>
</feature>
<dbReference type="EMBL" id="CAJFDI010000006">
    <property type="protein sequence ID" value="CAD5233735.1"/>
    <property type="molecule type" value="Genomic_DNA"/>
</dbReference>
<feature type="domain" description="DUF4140" evidence="3">
    <location>
        <begin position="16"/>
        <end position="118"/>
    </location>
</feature>
<dbReference type="InterPro" id="IPR011935">
    <property type="entry name" value="CHP02231"/>
</dbReference>
<dbReference type="OrthoDB" id="10068793at2759"/>
<organism evidence="5 7">
    <name type="scientific">Bursaphelenchus xylophilus</name>
    <name type="common">Pinewood nematode worm</name>
    <name type="synonym">Aphelenchoides xylophilus</name>
    <dbReference type="NCBI Taxonomy" id="6326"/>
    <lineage>
        <taxon>Eukaryota</taxon>
        <taxon>Metazoa</taxon>
        <taxon>Ecdysozoa</taxon>
        <taxon>Nematoda</taxon>
        <taxon>Chromadorea</taxon>
        <taxon>Rhabditida</taxon>
        <taxon>Tylenchina</taxon>
        <taxon>Tylenchomorpha</taxon>
        <taxon>Aphelenchoidea</taxon>
        <taxon>Aphelenchoididae</taxon>
        <taxon>Bursaphelenchus</taxon>
    </lineage>
</organism>
<dbReference type="InterPro" id="IPR025554">
    <property type="entry name" value="DUF4140"/>
</dbReference>
<dbReference type="eggNOG" id="ENOG502QWQ0">
    <property type="taxonomic scope" value="Eukaryota"/>
</dbReference>
<dbReference type="NCBIfam" id="TIGR02231">
    <property type="entry name" value="mucoidy inhibitor MuiA family protein"/>
    <property type="match status" value="1"/>
</dbReference>
<dbReference type="EMBL" id="CAJFCV020000006">
    <property type="protein sequence ID" value="CAG9129084.1"/>
    <property type="molecule type" value="Genomic_DNA"/>
</dbReference>
<dbReference type="PANTHER" id="PTHR31005:SF8">
    <property type="entry name" value="DUF4139 DOMAIN-CONTAINING PROTEIN"/>
    <property type="match status" value="1"/>
</dbReference>
<keyword evidence="1" id="KW-0175">Coiled coil</keyword>
<evidence type="ECO:0000259" key="2">
    <source>
        <dbReference type="Pfam" id="PF13598"/>
    </source>
</evidence>